<accession>A0ABS0HAC9</accession>
<evidence type="ECO:0000313" key="3">
    <source>
        <dbReference type="Proteomes" id="UP000638560"/>
    </source>
</evidence>
<sequence>MVSGDGNWAALRAAIKAERGRRGLSLQEAATAARIARQTWHSVENGPKTTFQGYILSRIEIALGWDVGTVDTILATGSTRTLADVEAEMRAIADNPNRSKPLRQQAVAVLQLIDAVRAANAQEEEATG</sequence>
<organism evidence="2 3">
    <name type="scientific">Plantactinospora alkalitolerans</name>
    <dbReference type="NCBI Taxonomy" id="2789879"/>
    <lineage>
        <taxon>Bacteria</taxon>
        <taxon>Bacillati</taxon>
        <taxon>Actinomycetota</taxon>
        <taxon>Actinomycetes</taxon>
        <taxon>Micromonosporales</taxon>
        <taxon>Micromonosporaceae</taxon>
        <taxon>Plantactinospora</taxon>
    </lineage>
</organism>
<dbReference type="InterPro" id="IPR001387">
    <property type="entry name" value="Cro/C1-type_HTH"/>
</dbReference>
<protein>
    <submittedName>
        <fullName evidence="2">Helix-turn-helix transcriptional regulator</fullName>
    </submittedName>
</protein>
<reference evidence="2 3" key="1">
    <citation type="submission" date="2020-11" db="EMBL/GenBank/DDBJ databases">
        <title>A novel isolate from a Black sea contaminated sediment with potential to produce alkanes: Plantactinospora alkalitolerans sp. nov.</title>
        <authorList>
            <person name="Carro L."/>
            <person name="Veyisoglu A."/>
            <person name="Guven K."/>
            <person name="Schumann P."/>
            <person name="Klenk H.-P."/>
            <person name="Sahin N."/>
        </authorList>
    </citation>
    <scope>NUCLEOTIDE SEQUENCE [LARGE SCALE GENOMIC DNA]</scope>
    <source>
        <strain evidence="2 3">S1510</strain>
    </source>
</reference>
<feature type="domain" description="HTH cro/C1-type" evidence="1">
    <location>
        <begin position="14"/>
        <end position="70"/>
    </location>
</feature>
<comment type="caution">
    <text evidence="2">The sequence shown here is derived from an EMBL/GenBank/DDBJ whole genome shotgun (WGS) entry which is preliminary data.</text>
</comment>
<evidence type="ECO:0000259" key="1">
    <source>
        <dbReference type="SMART" id="SM00530"/>
    </source>
</evidence>
<dbReference type="CDD" id="cd00093">
    <property type="entry name" value="HTH_XRE"/>
    <property type="match status" value="1"/>
</dbReference>
<gene>
    <name evidence="2" type="ORF">I0C86_41730</name>
</gene>
<dbReference type="Gene3D" id="1.10.260.40">
    <property type="entry name" value="lambda repressor-like DNA-binding domains"/>
    <property type="match status" value="1"/>
</dbReference>
<dbReference type="SUPFAM" id="SSF47413">
    <property type="entry name" value="lambda repressor-like DNA-binding domains"/>
    <property type="match status" value="1"/>
</dbReference>
<dbReference type="SMART" id="SM00530">
    <property type="entry name" value="HTH_XRE"/>
    <property type="match status" value="1"/>
</dbReference>
<evidence type="ECO:0000313" key="2">
    <source>
        <dbReference type="EMBL" id="MBF9135375.1"/>
    </source>
</evidence>
<dbReference type="RefSeq" id="WP_196206828.1">
    <property type="nucleotide sequence ID" value="NZ_JADPUN010000422.1"/>
</dbReference>
<dbReference type="InterPro" id="IPR010982">
    <property type="entry name" value="Lambda_DNA-bd_dom_sf"/>
</dbReference>
<dbReference type="EMBL" id="JADPUN010000422">
    <property type="protein sequence ID" value="MBF9135375.1"/>
    <property type="molecule type" value="Genomic_DNA"/>
</dbReference>
<name>A0ABS0HAC9_9ACTN</name>
<proteinExistence type="predicted"/>
<dbReference type="Proteomes" id="UP000638560">
    <property type="component" value="Unassembled WGS sequence"/>
</dbReference>
<keyword evidence="3" id="KW-1185">Reference proteome</keyword>